<dbReference type="EMBL" id="JAKVTW010000008">
    <property type="protein sequence ID" value="MCH4812061.1"/>
    <property type="molecule type" value="Genomic_DNA"/>
</dbReference>
<proteinExistence type="predicted"/>
<feature type="transmembrane region" description="Helical" evidence="6">
    <location>
        <begin position="136"/>
        <end position="157"/>
    </location>
</feature>
<reference evidence="8 9" key="1">
    <citation type="submission" date="2022-03" db="EMBL/GenBank/DDBJ databases">
        <title>Genomic signatures underlying metal tolerance in selected Arctic bacterial isolates.</title>
        <authorList>
            <person name="Thomas F.A."/>
            <person name="Venkatachalam S."/>
            <person name="Krishnan K.P."/>
        </authorList>
    </citation>
    <scope>NUCLEOTIDE SEQUENCE [LARGE SCALE GENOMIC DNA]</scope>
    <source>
        <strain evidence="8 9">HM116</strain>
    </source>
</reference>
<evidence type="ECO:0000256" key="1">
    <source>
        <dbReference type="ARBA" id="ARBA00004651"/>
    </source>
</evidence>
<dbReference type="PANTHER" id="PTHR43124">
    <property type="entry name" value="PURINE EFFLUX PUMP PBUE"/>
    <property type="match status" value="1"/>
</dbReference>
<sequence>MIRSSPNFGLTLTLGSTQTLAWASSYYLPAILAVPMTRELGMPPSWVFAAFSAALLLTAILGPSVGRWIDMHGGRGVLMASNGVIALGLAIMALSQGVSTLMLAWLITGIGMAMGLYDAAFATLGRLLGRSARSSITGVTLLAGFASTIGWPLTALIENEWGWRAACAAWAMLHIFIGLPLNALLPKAESSHAEDKEEHPVQPPERPRVAMVLLAFVFAAGWFVSTAMAAHLPRLLQETGVSLSVAVAAAALVGPAQVAARLGEFALLRHLHPLVAARVATTLHPLGAALLAIFGMPAAGFALLHGAGNGMMTIASGTLPLALFGPTGFGRRQGIIIAPARAMQALAPLLFGLLIEQRGAGALWLTTGLMLLATLALLCVRVSKGHQKVAA</sequence>
<comment type="subcellular location">
    <subcellularLocation>
        <location evidence="1">Cell membrane</location>
        <topology evidence="1">Multi-pass membrane protein</topology>
    </subcellularLocation>
</comment>
<evidence type="ECO:0000256" key="4">
    <source>
        <dbReference type="ARBA" id="ARBA00022989"/>
    </source>
</evidence>
<dbReference type="RefSeq" id="WP_240718425.1">
    <property type="nucleotide sequence ID" value="NZ_JAKVTW010000008.1"/>
</dbReference>
<evidence type="ECO:0000256" key="2">
    <source>
        <dbReference type="ARBA" id="ARBA00022475"/>
    </source>
</evidence>
<comment type="caution">
    <text evidence="8">The sequence shown here is derived from an EMBL/GenBank/DDBJ whole genome shotgun (WGS) entry which is preliminary data.</text>
</comment>
<dbReference type="PROSITE" id="PS50850">
    <property type="entry name" value="MFS"/>
    <property type="match status" value="1"/>
</dbReference>
<feature type="transmembrane region" description="Helical" evidence="6">
    <location>
        <begin position="241"/>
        <end position="263"/>
    </location>
</feature>
<organism evidence="8 9">
    <name type="scientific">Vreelandella neptunia</name>
    <dbReference type="NCBI Taxonomy" id="115551"/>
    <lineage>
        <taxon>Bacteria</taxon>
        <taxon>Pseudomonadati</taxon>
        <taxon>Pseudomonadota</taxon>
        <taxon>Gammaproteobacteria</taxon>
        <taxon>Oceanospirillales</taxon>
        <taxon>Halomonadaceae</taxon>
        <taxon>Vreelandella</taxon>
    </lineage>
</organism>
<feature type="transmembrane region" description="Helical" evidence="6">
    <location>
        <begin position="47"/>
        <end position="65"/>
    </location>
</feature>
<evidence type="ECO:0000256" key="5">
    <source>
        <dbReference type="ARBA" id="ARBA00023136"/>
    </source>
</evidence>
<feature type="transmembrane region" description="Helical" evidence="6">
    <location>
        <begin position="102"/>
        <end position="124"/>
    </location>
</feature>
<keyword evidence="5 6" id="KW-0472">Membrane</keyword>
<protein>
    <submittedName>
        <fullName evidence="8">MFS transporter</fullName>
    </submittedName>
</protein>
<feature type="transmembrane region" description="Helical" evidence="6">
    <location>
        <begin position="361"/>
        <end position="380"/>
    </location>
</feature>
<keyword evidence="9" id="KW-1185">Reference proteome</keyword>
<dbReference type="PANTHER" id="PTHR43124:SF3">
    <property type="entry name" value="CHLORAMPHENICOL EFFLUX PUMP RV0191"/>
    <property type="match status" value="1"/>
</dbReference>
<feature type="transmembrane region" description="Helical" evidence="6">
    <location>
        <begin position="209"/>
        <end position="229"/>
    </location>
</feature>
<feature type="domain" description="Major facilitator superfamily (MFS) profile" evidence="7">
    <location>
        <begin position="1"/>
        <end position="385"/>
    </location>
</feature>
<keyword evidence="3 6" id="KW-0812">Transmembrane</keyword>
<keyword evidence="2" id="KW-1003">Cell membrane</keyword>
<dbReference type="InterPro" id="IPR050189">
    <property type="entry name" value="MFS_Efflux_Transporters"/>
</dbReference>
<dbReference type="InterPro" id="IPR036259">
    <property type="entry name" value="MFS_trans_sf"/>
</dbReference>
<evidence type="ECO:0000256" key="6">
    <source>
        <dbReference type="SAM" id="Phobius"/>
    </source>
</evidence>
<feature type="transmembrane region" description="Helical" evidence="6">
    <location>
        <begin position="77"/>
        <end position="96"/>
    </location>
</feature>
<feature type="transmembrane region" description="Helical" evidence="6">
    <location>
        <begin position="163"/>
        <end position="185"/>
    </location>
</feature>
<dbReference type="InterPro" id="IPR020846">
    <property type="entry name" value="MFS_dom"/>
</dbReference>
<evidence type="ECO:0000259" key="7">
    <source>
        <dbReference type="PROSITE" id="PS50850"/>
    </source>
</evidence>
<dbReference type="Proteomes" id="UP001320609">
    <property type="component" value="Unassembled WGS sequence"/>
</dbReference>
<dbReference type="Pfam" id="PF07690">
    <property type="entry name" value="MFS_1"/>
    <property type="match status" value="1"/>
</dbReference>
<gene>
    <name evidence="8" type="ORF">MLE19_12000</name>
</gene>
<dbReference type="SUPFAM" id="SSF103473">
    <property type="entry name" value="MFS general substrate transporter"/>
    <property type="match status" value="1"/>
</dbReference>
<dbReference type="Gene3D" id="1.20.1250.20">
    <property type="entry name" value="MFS general substrate transporter like domains"/>
    <property type="match status" value="1"/>
</dbReference>
<name>A0ABS9S7H2_9GAMM</name>
<evidence type="ECO:0000313" key="8">
    <source>
        <dbReference type="EMBL" id="MCH4812061.1"/>
    </source>
</evidence>
<accession>A0ABS9S7H2</accession>
<evidence type="ECO:0000256" key="3">
    <source>
        <dbReference type="ARBA" id="ARBA00022692"/>
    </source>
</evidence>
<keyword evidence="4 6" id="KW-1133">Transmembrane helix</keyword>
<feature type="transmembrane region" description="Helical" evidence="6">
    <location>
        <begin position="275"/>
        <end position="296"/>
    </location>
</feature>
<dbReference type="InterPro" id="IPR011701">
    <property type="entry name" value="MFS"/>
</dbReference>
<evidence type="ECO:0000313" key="9">
    <source>
        <dbReference type="Proteomes" id="UP001320609"/>
    </source>
</evidence>